<keyword evidence="6" id="KW-0812">Transmembrane</keyword>
<feature type="domain" description="TonB C-terminal" evidence="11">
    <location>
        <begin position="157"/>
        <end position="248"/>
    </location>
</feature>
<keyword evidence="4" id="KW-1003">Cell membrane</keyword>
<feature type="compositionally biased region" description="Low complexity" evidence="10">
    <location>
        <begin position="117"/>
        <end position="133"/>
    </location>
</feature>
<dbReference type="GO" id="GO:0015031">
    <property type="term" value="P:protein transport"/>
    <property type="evidence" value="ECO:0007669"/>
    <property type="project" value="UniProtKB-KW"/>
</dbReference>
<dbReference type="OrthoDB" id="9792439at2"/>
<dbReference type="PANTHER" id="PTHR33446:SF2">
    <property type="entry name" value="PROTEIN TONB"/>
    <property type="match status" value="1"/>
</dbReference>
<evidence type="ECO:0000256" key="5">
    <source>
        <dbReference type="ARBA" id="ARBA00022519"/>
    </source>
</evidence>
<dbReference type="Gene3D" id="3.30.1150.10">
    <property type="match status" value="1"/>
</dbReference>
<evidence type="ECO:0000256" key="3">
    <source>
        <dbReference type="ARBA" id="ARBA00022448"/>
    </source>
</evidence>
<gene>
    <name evidence="12" type="ORF">EYS42_07250</name>
</gene>
<dbReference type="InterPro" id="IPR037682">
    <property type="entry name" value="TonB_C"/>
</dbReference>
<keyword evidence="5" id="KW-0997">Cell inner membrane</keyword>
<proteinExistence type="inferred from homology"/>
<comment type="caution">
    <text evidence="12">The sequence shown here is derived from an EMBL/GenBank/DDBJ whole genome shotgun (WGS) entry which is preliminary data.</text>
</comment>
<accession>A0A4Q9H0X1</accession>
<dbReference type="EMBL" id="SIXI01000002">
    <property type="protein sequence ID" value="TBO32949.1"/>
    <property type="molecule type" value="Genomic_DNA"/>
</dbReference>
<keyword evidence="3" id="KW-0813">Transport</keyword>
<organism evidence="12 13">
    <name type="scientific">Aquabacterium lacunae</name>
    <dbReference type="NCBI Taxonomy" id="2528630"/>
    <lineage>
        <taxon>Bacteria</taxon>
        <taxon>Pseudomonadati</taxon>
        <taxon>Pseudomonadota</taxon>
        <taxon>Betaproteobacteria</taxon>
        <taxon>Burkholderiales</taxon>
        <taxon>Aquabacterium</taxon>
    </lineage>
</organism>
<dbReference type="GO" id="GO:0031992">
    <property type="term" value="F:energy transducer activity"/>
    <property type="evidence" value="ECO:0007669"/>
    <property type="project" value="TreeGrafter"/>
</dbReference>
<evidence type="ECO:0000256" key="6">
    <source>
        <dbReference type="ARBA" id="ARBA00022692"/>
    </source>
</evidence>
<dbReference type="GO" id="GO:0098797">
    <property type="term" value="C:plasma membrane protein complex"/>
    <property type="evidence" value="ECO:0007669"/>
    <property type="project" value="TreeGrafter"/>
</dbReference>
<keyword evidence="13" id="KW-1185">Reference proteome</keyword>
<comment type="subcellular location">
    <subcellularLocation>
        <location evidence="1">Cell inner membrane</location>
        <topology evidence="1">Single-pass membrane protein</topology>
        <orientation evidence="1">Periplasmic side</orientation>
    </subcellularLocation>
</comment>
<dbReference type="Pfam" id="PF03544">
    <property type="entry name" value="TonB_C"/>
    <property type="match status" value="1"/>
</dbReference>
<evidence type="ECO:0000259" key="11">
    <source>
        <dbReference type="PROSITE" id="PS52015"/>
    </source>
</evidence>
<evidence type="ECO:0000256" key="10">
    <source>
        <dbReference type="SAM" id="MobiDB-lite"/>
    </source>
</evidence>
<name>A0A4Q9H0X1_9BURK</name>
<evidence type="ECO:0000256" key="1">
    <source>
        <dbReference type="ARBA" id="ARBA00004383"/>
    </source>
</evidence>
<dbReference type="SUPFAM" id="SSF74653">
    <property type="entry name" value="TolA/TonB C-terminal domain"/>
    <property type="match status" value="1"/>
</dbReference>
<dbReference type="InterPro" id="IPR006260">
    <property type="entry name" value="TonB/TolA_C"/>
</dbReference>
<evidence type="ECO:0000256" key="9">
    <source>
        <dbReference type="ARBA" id="ARBA00023136"/>
    </source>
</evidence>
<dbReference type="GO" id="GO:0055085">
    <property type="term" value="P:transmembrane transport"/>
    <property type="evidence" value="ECO:0007669"/>
    <property type="project" value="InterPro"/>
</dbReference>
<dbReference type="Proteomes" id="UP000292120">
    <property type="component" value="Unassembled WGS sequence"/>
</dbReference>
<evidence type="ECO:0000256" key="8">
    <source>
        <dbReference type="ARBA" id="ARBA00022989"/>
    </source>
</evidence>
<dbReference type="RefSeq" id="WP_130967206.1">
    <property type="nucleotide sequence ID" value="NZ_SIXI01000002.1"/>
</dbReference>
<feature type="region of interest" description="Disordered" evidence="10">
    <location>
        <begin position="112"/>
        <end position="133"/>
    </location>
</feature>
<dbReference type="NCBIfam" id="TIGR01352">
    <property type="entry name" value="tonB_Cterm"/>
    <property type="match status" value="1"/>
</dbReference>
<evidence type="ECO:0000313" key="13">
    <source>
        <dbReference type="Proteomes" id="UP000292120"/>
    </source>
</evidence>
<dbReference type="AlphaFoldDB" id="A0A4Q9H0X1"/>
<protein>
    <submittedName>
        <fullName evidence="12">Energy transducer TonB</fullName>
    </submittedName>
</protein>
<evidence type="ECO:0000256" key="7">
    <source>
        <dbReference type="ARBA" id="ARBA00022927"/>
    </source>
</evidence>
<evidence type="ECO:0000313" key="12">
    <source>
        <dbReference type="EMBL" id="TBO32949.1"/>
    </source>
</evidence>
<dbReference type="PROSITE" id="PS52015">
    <property type="entry name" value="TONB_CTD"/>
    <property type="match status" value="1"/>
</dbReference>
<keyword evidence="8" id="KW-1133">Transmembrane helix</keyword>
<sequence>MSSRLLHNPSLRLPLDAPSDLRPVHRGVLAASVLVLHGLGAWAWSHWQVEPPAVVDTSPLMVSMIAPEAPQRVAPTPAPAPEPVKTRPVAAPSVTVARSPAPSPAAWLAPPVPAPAPVSQDAPREAAPVAQAAAPVAAPVAPVADAPPPPPQPPKQIQASAVRYLVAPQHVYPETSRRLGESGRVSLKVLVDEKGRAVDVQITQSSGYTRLDQSAVSAMRQARFQPYLENGVPRSVWAPATITYDLQD</sequence>
<keyword evidence="9" id="KW-0472">Membrane</keyword>
<keyword evidence="7" id="KW-0653">Protein transport</keyword>
<dbReference type="PANTHER" id="PTHR33446">
    <property type="entry name" value="PROTEIN TONB-RELATED"/>
    <property type="match status" value="1"/>
</dbReference>
<evidence type="ECO:0000256" key="2">
    <source>
        <dbReference type="ARBA" id="ARBA00006555"/>
    </source>
</evidence>
<reference evidence="12 13" key="1">
    <citation type="submission" date="2019-02" db="EMBL/GenBank/DDBJ databases">
        <title>Aquabacterium sp. strain KMB7.</title>
        <authorList>
            <person name="Chen W.-M."/>
        </authorList>
    </citation>
    <scope>NUCLEOTIDE SEQUENCE [LARGE SCALE GENOMIC DNA]</scope>
    <source>
        <strain evidence="12 13">KMB7</strain>
    </source>
</reference>
<dbReference type="InterPro" id="IPR051045">
    <property type="entry name" value="TonB-dependent_transducer"/>
</dbReference>
<comment type="similarity">
    <text evidence="2">Belongs to the TonB family.</text>
</comment>
<evidence type="ECO:0000256" key="4">
    <source>
        <dbReference type="ARBA" id="ARBA00022475"/>
    </source>
</evidence>